<comment type="caution">
    <text evidence="2">The sequence shown here is derived from an EMBL/GenBank/DDBJ whole genome shotgun (WGS) entry which is preliminary data.</text>
</comment>
<keyword evidence="1" id="KW-0472">Membrane</keyword>
<dbReference type="EMBL" id="JARSFG010000020">
    <property type="protein sequence ID" value="MEC1180074.1"/>
    <property type="molecule type" value="Genomic_DNA"/>
</dbReference>
<gene>
    <name evidence="2" type="ORF">P9B03_16350</name>
</gene>
<name>A0AAW9NVX2_9BACL</name>
<evidence type="ECO:0000313" key="2">
    <source>
        <dbReference type="EMBL" id="MEC1180074.1"/>
    </source>
</evidence>
<sequence length="123" mass="13913">MELSIILMIVGIFFIILSLFLRDSTKKVEKEVEELSISIFQETNQLKRRLKVVEEELMLEPNFQVAKKRYAPTQTTVAQPVNGILVSQVLELNKQGLAINEISKLSTLSEEQVRQILATGGII</sequence>
<dbReference type="RefSeq" id="WP_326124590.1">
    <property type="nucleotide sequence ID" value="NZ_JARSFG010000020.1"/>
</dbReference>
<dbReference type="Proteomes" id="UP001344888">
    <property type="component" value="Unassembled WGS sequence"/>
</dbReference>
<keyword evidence="1" id="KW-1133">Transmembrane helix</keyword>
<evidence type="ECO:0000256" key="1">
    <source>
        <dbReference type="SAM" id="Phobius"/>
    </source>
</evidence>
<keyword evidence="1" id="KW-0812">Transmembrane</keyword>
<evidence type="ECO:0008006" key="4">
    <source>
        <dbReference type="Google" id="ProtNLM"/>
    </source>
</evidence>
<feature type="transmembrane region" description="Helical" evidence="1">
    <location>
        <begin position="6"/>
        <end position="21"/>
    </location>
</feature>
<dbReference type="Gene3D" id="1.10.10.60">
    <property type="entry name" value="Homeodomain-like"/>
    <property type="match status" value="1"/>
</dbReference>
<keyword evidence="3" id="KW-1185">Reference proteome</keyword>
<proteinExistence type="predicted"/>
<dbReference type="AlphaFoldDB" id="A0AAW9NVX2"/>
<evidence type="ECO:0000313" key="3">
    <source>
        <dbReference type="Proteomes" id="UP001344888"/>
    </source>
</evidence>
<accession>A0AAW9NVX2</accession>
<reference evidence="2 3" key="1">
    <citation type="submission" date="2023-03" db="EMBL/GenBank/DDBJ databases">
        <title>Bacillus Genome Sequencing.</title>
        <authorList>
            <person name="Dunlap C."/>
        </authorList>
    </citation>
    <scope>NUCLEOTIDE SEQUENCE [LARGE SCALE GENOMIC DNA]</scope>
    <source>
        <strain evidence="2 3">B-59205</strain>
    </source>
</reference>
<organism evidence="2 3">
    <name type="scientific">Metasolibacillus meyeri</name>
    <dbReference type="NCBI Taxonomy" id="1071052"/>
    <lineage>
        <taxon>Bacteria</taxon>
        <taxon>Bacillati</taxon>
        <taxon>Bacillota</taxon>
        <taxon>Bacilli</taxon>
        <taxon>Bacillales</taxon>
        <taxon>Caryophanaceae</taxon>
        <taxon>Metasolibacillus</taxon>
    </lineage>
</organism>
<protein>
    <recommendedName>
        <fullName evidence="4">DUF2802 domain-containing protein</fullName>
    </recommendedName>
</protein>